<evidence type="ECO:0000313" key="1">
    <source>
        <dbReference type="EMBL" id="SMC69121.1"/>
    </source>
</evidence>
<protein>
    <submittedName>
        <fullName evidence="1">Uncharacterized protein</fullName>
    </submittedName>
</protein>
<dbReference type="EMBL" id="FWYC01000004">
    <property type="protein sequence ID" value="SMC69121.1"/>
    <property type="molecule type" value="Genomic_DNA"/>
</dbReference>
<organism evidence="1 2">
    <name type="scientific">Lentzea albidocapillata</name>
    <dbReference type="NCBI Taxonomy" id="40571"/>
    <lineage>
        <taxon>Bacteria</taxon>
        <taxon>Bacillati</taxon>
        <taxon>Actinomycetota</taxon>
        <taxon>Actinomycetes</taxon>
        <taxon>Pseudonocardiales</taxon>
        <taxon>Pseudonocardiaceae</taxon>
        <taxon>Lentzea</taxon>
    </lineage>
</organism>
<accession>A0A1W2B8M3</accession>
<sequence>MVCANVVRANTDLLEPFIEEQHQLRALAAKSILPVFEFDVTRHGRDDVADFLAERGLLTL</sequence>
<dbReference type="AlphaFoldDB" id="A0A1W2B8M3"/>
<name>A0A1W2B8M3_9PSEU</name>
<proteinExistence type="predicted"/>
<evidence type="ECO:0000313" key="2">
    <source>
        <dbReference type="Proteomes" id="UP000192840"/>
    </source>
</evidence>
<dbReference type="Proteomes" id="UP000192840">
    <property type="component" value="Unassembled WGS sequence"/>
</dbReference>
<reference evidence="2" key="1">
    <citation type="submission" date="2017-04" db="EMBL/GenBank/DDBJ databases">
        <authorList>
            <person name="Varghese N."/>
            <person name="Submissions S."/>
        </authorList>
    </citation>
    <scope>NUCLEOTIDE SEQUENCE [LARGE SCALE GENOMIC DNA]</scope>
    <source>
        <strain evidence="2">DSM 44073</strain>
    </source>
</reference>
<gene>
    <name evidence="1" type="ORF">SAMN05660733_01208</name>
</gene>
<keyword evidence="2" id="KW-1185">Reference proteome</keyword>